<feature type="transmembrane region" description="Helical" evidence="1">
    <location>
        <begin position="46"/>
        <end position="65"/>
    </location>
</feature>
<dbReference type="AlphaFoldDB" id="A0A444VPX1"/>
<name>A0A444VPX1_9FLAO</name>
<feature type="transmembrane region" description="Helical" evidence="1">
    <location>
        <begin position="12"/>
        <end position="34"/>
    </location>
</feature>
<evidence type="ECO:0000313" key="3">
    <source>
        <dbReference type="Proteomes" id="UP000290261"/>
    </source>
</evidence>
<gene>
    <name evidence="2" type="ORF">DN53_00545</name>
</gene>
<accession>A0A444VPX1</accession>
<dbReference type="Proteomes" id="UP000290261">
    <property type="component" value="Unassembled WGS sequence"/>
</dbReference>
<proteinExistence type="predicted"/>
<comment type="caution">
    <text evidence="2">The sequence shown here is derived from an EMBL/GenBank/DDBJ whole genome shotgun (WGS) entry which is preliminary data.</text>
</comment>
<keyword evidence="1" id="KW-0472">Membrane</keyword>
<keyword evidence="3" id="KW-1185">Reference proteome</keyword>
<organism evidence="2 3">
    <name type="scientific">Flagellimonas olearia</name>
    <dbReference type="NCBI Taxonomy" id="552546"/>
    <lineage>
        <taxon>Bacteria</taxon>
        <taxon>Pseudomonadati</taxon>
        <taxon>Bacteroidota</taxon>
        <taxon>Flavobacteriia</taxon>
        <taxon>Flavobacteriales</taxon>
        <taxon>Flavobacteriaceae</taxon>
        <taxon>Flagellimonas</taxon>
    </lineage>
</organism>
<protein>
    <submittedName>
        <fullName evidence="2">Uncharacterized protein</fullName>
    </submittedName>
</protein>
<evidence type="ECO:0000256" key="1">
    <source>
        <dbReference type="SAM" id="Phobius"/>
    </source>
</evidence>
<dbReference type="EMBL" id="JJMP01000001">
    <property type="protein sequence ID" value="RYC52739.1"/>
    <property type="molecule type" value="Genomic_DNA"/>
</dbReference>
<sequence length="157" mass="18071">MKDKPVFILKQNVLFPLGAILVSASLILSLFYLVELYGKAPWKWKVVIVGITALVLMVHLIKRILAWEFKFYEDRLTISRPFVLIDKQEKDILLSDIEKVHLSLGFRRNCQLMVHTKAGKRFVSFFDVTKIHAPAQLIALCLKNGIEFTRSGGKWDL</sequence>
<keyword evidence="1" id="KW-1133">Transmembrane helix</keyword>
<reference evidence="2 3" key="1">
    <citation type="submission" date="2014-04" db="EMBL/GenBank/DDBJ databases">
        <title>Whole genome of Muricauda olearia.</title>
        <authorList>
            <person name="Zhang X.-H."/>
            <person name="Tang K."/>
        </authorList>
    </citation>
    <scope>NUCLEOTIDE SEQUENCE [LARGE SCALE GENOMIC DNA]</scope>
    <source>
        <strain evidence="2 3">Th120</strain>
    </source>
</reference>
<evidence type="ECO:0000313" key="2">
    <source>
        <dbReference type="EMBL" id="RYC52739.1"/>
    </source>
</evidence>
<keyword evidence="1" id="KW-0812">Transmembrane</keyword>